<dbReference type="Pfam" id="PF00078">
    <property type="entry name" value="RVT_1"/>
    <property type="match status" value="1"/>
</dbReference>
<comment type="similarity">
    <text evidence="1">Belongs to the bacterial reverse transcriptase family.</text>
</comment>
<dbReference type="EMBL" id="QLTR01000014">
    <property type="protein sequence ID" value="RAS62618.1"/>
    <property type="molecule type" value="Genomic_DNA"/>
</dbReference>
<comment type="caution">
    <text evidence="3">The sequence shown here is derived from an EMBL/GenBank/DDBJ whole genome shotgun (WGS) entry which is preliminary data.</text>
</comment>
<dbReference type="PROSITE" id="PS50878">
    <property type="entry name" value="RT_POL"/>
    <property type="match status" value="1"/>
</dbReference>
<dbReference type="InterPro" id="IPR051083">
    <property type="entry name" value="GrpII_Intron_Splice-Mob/Def"/>
</dbReference>
<reference evidence="3 4" key="1">
    <citation type="submission" date="2018-06" db="EMBL/GenBank/DDBJ databases">
        <title>Freshwater and sediment microbial communities from various areas in North America, analyzing microbe dynamics in response to fracking.</title>
        <authorList>
            <person name="Lamendella R."/>
        </authorList>
    </citation>
    <scope>NUCLEOTIDE SEQUENCE [LARGE SCALE GENOMIC DNA]</scope>
    <source>
        <strain evidence="3 4">99A</strain>
    </source>
</reference>
<evidence type="ECO:0000313" key="4">
    <source>
        <dbReference type="Proteomes" id="UP000248729"/>
    </source>
</evidence>
<keyword evidence="3" id="KW-0548">Nucleotidyltransferase</keyword>
<dbReference type="SUPFAM" id="SSF56672">
    <property type="entry name" value="DNA/RNA polymerases"/>
    <property type="match status" value="1"/>
</dbReference>
<feature type="domain" description="Reverse transcriptase" evidence="2">
    <location>
        <begin position="1"/>
        <end position="268"/>
    </location>
</feature>
<evidence type="ECO:0000313" key="3">
    <source>
        <dbReference type="EMBL" id="RAS62618.1"/>
    </source>
</evidence>
<dbReference type="RefSeq" id="WP_112404066.1">
    <property type="nucleotide sequence ID" value="NZ_QLTR01000014.1"/>
</dbReference>
<evidence type="ECO:0000256" key="1">
    <source>
        <dbReference type="ARBA" id="ARBA00034120"/>
    </source>
</evidence>
<dbReference type="InterPro" id="IPR043502">
    <property type="entry name" value="DNA/RNA_pol_sf"/>
</dbReference>
<accession>A0A329E7I1</accession>
<keyword evidence="3" id="KW-0695">RNA-directed DNA polymerase</keyword>
<dbReference type="InterPro" id="IPR043128">
    <property type="entry name" value="Rev_trsase/Diguanyl_cyclase"/>
</dbReference>
<gene>
    <name evidence="3" type="ORF">DET48_11412</name>
</gene>
<name>A0A329E7I1_VIBDI</name>
<proteinExistence type="inferred from homology"/>
<dbReference type="Proteomes" id="UP000248729">
    <property type="component" value="Unassembled WGS sequence"/>
</dbReference>
<dbReference type="GO" id="GO:0003964">
    <property type="term" value="F:RNA-directed DNA polymerase activity"/>
    <property type="evidence" value="ECO:0007669"/>
    <property type="project" value="UniProtKB-KW"/>
</dbReference>
<dbReference type="Gene3D" id="3.30.70.270">
    <property type="match status" value="1"/>
</dbReference>
<keyword evidence="3" id="KW-0808">Transferase</keyword>
<protein>
    <submittedName>
        <fullName evidence="3">Retron-type reverse transcriptase</fullName>
    </submittedName>
</protein>
<dbReference type="PANTHER" id="PTHR34047">
    <property type="entry name" value="NUCLEAR INTRON MATURASE 1, MITOCHONDRIAL-RELATED"/>
    <property type="match status" value="1"/>
</dbReference>
<dbReference type="CDD" id="cd01651">
    <property type="entry name" value="RT_G2_intron"/>
    <property type="match status" value="1"/>
</dbReference>
<organism evidence="3 4">
    <name type="scientific">Vibrio diazotrophicus</name>
    <dbReference type="NCBI Taxonomy" id="685"/>
    <lineage>
        <taxon>Bacteria</taxon>
        <taxon>Pseudomonadati</taxon>
        <taxon>Pseudomonadota</taxon>
        <taxon>Gammaproteobacteria</taxon>
        <taxon>Vibrionales</taxon>
        <taxon>Vibrionaceae</taxon>
        <taxon>Vibrio</taxon>
    </lineage>
</organism>
<dbReference type="AlphaFoldDB" id="A0A329E7I1"/>
<sequence>MGKKYKRLIGEISSYTNLLDAANKARKGNPNSVGGMIYMDYLESNSLVFSELIANGRYQPGKPKEFFIYEPKRRLISALPFKDRVVQHAINNIIEPIFESTFYKQSYGCRTGKGAHAGAIECQAIMRRLLKSGDVWVLKTDFSGYFYNIDRAVLHNRIRAKISCKESLDLIEKFIPKEGVGIPIGNLTSQLFANVYGTMADEWILHTAKKKNFIRYMDDIVIFGRSKSELLELKDRFETFCLQEMKLKLSKWSVTSVSRGVNFLGYRIWPTHKLLRRQSVLSAKRKIKRYTKRGEKEKLRRFLASWLGHAKWADSKNLIESLERVLCEVK</sequence>
<dbReference type="InterPro" id="IPR000477">
    <property type="entry name" value="RT_dom"/>
</dbReference>
<evidence type="ECO:0000259" key="2">
    <source>
        <dbReference type="PROSITE" id="PS50878"/>
    </source>
</evidence>
<dbReference type="PANTHER" id="PTHR34047:SF8">
    <property type="entry name" value="PROTEIN YKFC"/>
    <property type="match status" value="1"/>
</dbReference>